<name>A0ACC1Y3T6_MELAZ</name>
<organism evidence="1 2">
    <name type="scientific">Melia azedarach</name>
    <name type="common">Chinaberry tree</name>
    <dbReference type="NCBI Taxonomy" id="155640"/>
    <lineage>
        <taxon>Eukaryota</taxon>
        <taxon>Viridiplantae</taxon>
        <taxon>Streptophyta</taxon>
        <taxon>Embryophyta</taxon>
        <taxon>Tracheophyta</taxon>
        <taxon>Spermatophyta</taxon>
        <taxon>Magnoliopsida</taxon>
        <taxon>eudicotyledons</taxon>
        <taxon>Gunneridae</taxon>
        <taxon>Pentapetalae</taxon>
        <taxon>rosids</taxon>
        <taxon>malvids</taxon>
        <taxon>Sapindales</taxon>
        <taxon>Meliaceae</taxon>
        <taxon>Melia</taxon>
    </lineage>
</organism>
<keyword evidence="2" id="KW-1185">Reference proteome</keyword>
<dbReference type="EMBL" id="CM051398">
    <property type="protein sequence ID" value="KAJ4718372.1"/>
    <property type="molecule type" value="Genomic_DNA"/>
</dbReference>
<gene>
    <name evidence="1" type="ORF">OWV82_010063</name>
</gene>
<sequence length="376" mass="40625">MNVIAAQNTFNVLDFGAVGNGNSDDSMAFTKAWTETCNANAETPTMIIPIGKTFLVAPVNFSGPCKSYIYVQLSGVIKAPDGTGEWTNGTWRWLQFDNITGLNISGSGQIDGNGQKWWDKSCKYNPAKAISFKNCKNVSMSKIYVVQSPQLHVLVFGSQDVHFQSLIIKSPEASPNTDGIHISHSDHVTVQASVIGTGDDCVSIGDHSTNIIVAYTNCGPGHGISIGSLGKDGNVVHVENITVKHINFYKSTNGGRIKTWQRGKGEVRHVEFSYLNFTEVENPIIIDQHYCDIRGQCAKTETGVHISDVLYSNAFGTSATDVAINLNCSENVACTDIRLDNVQLESADKGKQVVSSCNNAFGQAKGIVQPKSCLLP</sequence>
<comment type="caution">
    <text evidence="1">The sequence shown here is derived from an EMBL/GenBank/DDBJ whole genome shotgun (WGS) entry which is preliminary data.</text>
</comment>
<accession>A0ACC1Y3T6</accession>
<proteinExistence type="predicted"/>
<reference evidence="1 2" key="1">
    <citation type="journal article" date="2023" name="Science">
        <title>Complex scaffold remodeling in plant triterpene biosynthesis.</title>
        <authorList>
            <person name="De La Pena R."/>
            <person name="Hodgson H."/>
            <person name="Liu J.C."/>
            <person name="Stephenson M.J."/>
            <person name="Martin A.C."/>
            <person name="Owen C."/>
            <person name="Harkess A."/>
            <person name="Leebens-Mack J."/>
            <person name="Jimenez L.E."/>
            <person name="Osbourn A."/>
            <person name="Sattely E.S."/>
        </authorList>
    </citation>
    <scope>NUCLEOTIDE SEQUENCE [LARGE SCALE GENOMIC DNA]</scope>
    <source>
        <strain evidence="2">cv. JPN11</strain>
        <tissue evidence="1">Leaf</tissue>
    </source>
</reference>
<dbReference type="Proteomes" id="UP001164539">
    <property type="component" value="Chromosome 5"/>
</dbReference>
<protein>
    <submittedName>
        <fullName evidence="1">Pectin lyase-like superfamily protein</fullName>
    </submittedName>
</protein>
<evidence type="ECO:0000313" key="2">
    <source>
        <dbReference type="Proteomes" id="UP001164539"/>
    </source>
</evidence>
<evidence type="ECO:0000313" key="1">
    <source>
        <dbReference type="EMBL" id="KAJ4718372.1"/>
    </source>
</evidence>